<dbReference type="InterPro" id="IPR001647">
    <property type="entry name" value="HTH_TetR"/>
</dbReference>
<dbReference type="SUPFAM" id="SSF46689">
    <property type="entry name" value="Homeodomain-like"/>
    <property type="match status" value="1"/>
</dbReference>
<protein>
    <submittedName>
        <fullName evidence="4">Helix-turn-helix transcriptional regulator</fullName>
    </submittedName>
</protein>
<dbReference type="Gene3D" id="1.10.357.10">
    <property type="entry name" value="Tetracycline Repressor, domain 2"/>
    <property type="match status" value="1"/>
</dbReference>
<evidence type="ECO:0000313" key="4">
    <source>
        <dbReference type="EMBL" id="MBS2554019.1"/>
    </source>
</evidence>
<gene>
    <name evidence="4" type="ORF">KGQ19_44915</name>
</gene>
<dbReference type="PROSITE" id="PS50977">
    <property type="entry name" value="HTH_TETR_2"/>
    <property type="match status" value="1"/>
</dbReference>
<accession>A0ABS5L6S5</accession>
<evidence type="ECO:0000256" key="2">
    <source>
        <dbReference type="PROSITE-ProRule" id="PRU00335"/>
    </source>
</evidence>
<evidence type="ECO:0000259" key="3">
    <source>
        <dbReference type="PROSITE" id="PS50977"/>
    </source>
</evidence>
<dbReference type="InterPro" id="IPR050109">
    <property type="entry name" value="HTH-type_TetR-like_transc_reg"/>
</dbReference>
<keyword evidence="1 2" id="KW-0238">DNA-binding</keyword>
<dbReference type="EMBL" id="JAAFYZ010000309">
    <property type="protein sequence ID" value="MBS2554019.1"/>
    <property type="molecule type" value="Genomic_DNA"/>
</dbReference>
<sequence length="87" mass="9240">MHRNRTPQVGARSAGQGRARDNAIDARILTAAKRQLAVLGYEGMSIAAVALEAGTTRQALYRRWPSKAALAAAAVANVEQTPLDTQP</sequence>
<feature type="DNA-binding region" description="H-T-H motif" evidence="2">
    <location>
        <begin position="45"/>
        <end position="64"/>
    </location>
</feature>
<dbReference type="PANTHER" id="PTHR30055:SF148">
    <property type="entry name" value="TETR-FAMILY TRANSCRIPTIONAL REGULATOR"/>
    <property type="match status" value="1"/>
</dbReference>
<feature type="domain" description="HTH tetR-type" evidence="3">
    <location>
        <begin position="22"/>
        <end position="82"/>
    </location>
</feature>
<proteinExistence type="predicted"/>
<dbReference type="Proteomes" id="UP000730482">
    <property type="component" value="Unassembled WGS sequence"/>
</dbReference>
<name>A0ABS5L6S5_9ACTN</name>
<dbReference type="PRINTS" id="PR00455">
    <property type="entry name" value="HTHTETR"/>
</dbReference>
<feature type="non-terminal residue" evidence="4">
    <location>
        <position position="87"/>
    </location>
</feature>
<reference evidence="4 5" key="1">
    <citation type="submission" date="2020-02" db="EMBL/GenBank/DDBJ databases">
        <title>Acidophilic actinobacteria isolated from forest soil.</title>
        <authorList>
            <person name="Golinska P."/>
        </authorList>
    </citation>
    <scope>NUCLEOTIDE SEQUENCE [LARGE SCALE GENOMIC DNA]</scope>
    <source>
        <strain evidence="4 5">NL8</strain>
    </source>
</reference>
<comment type="caution">
    <text evidence="4">The sequence shown here is derived from an EMBL/GenBank/DDBJ whole genome shotgun (WGS) entry which is preliminary data.</text>
</comment>
<evidence type="ECO:0000256" key="1">
    <source>
        <dbReference type="ARBA" id="ARBA00023125"/>
    </source>
</evidence>
<keyword evidence="5" id="KW-1185">Reference proteome</keyword>
<dbReference type="RefSeq" id="WP_212021120.1">
    <property type="nucleotide sequence ID" value="NZ_JAAFYZ010000309.1"/>
</dbReference>
<dbReference type="InterPro" id="IPR009057">
    <property type="entry name" value="Homeodomain-like_sf"/>
</dbReference>
<dbReference type="Pfam" id="PF00440">
    <property type="entry name" value="TetR_N"/>
    <property type="match status" value="1"/>
</dbReference>
<organism evidence="4 5">
    <name type="scientific">Catenulispora pinistramenti</name>
    <dbReference type="NCBI Taxonomy" id="2705254"/>
    <lineage>
        <taxon>Bacteria</taxon>
        <taxon>Bacillati</taxon>
        <taxon>Actinomycetota</taxon>
        <taxon>Actinomycetes</taxon>
        <taxon>Catenulisporales</taxon>
        <taxon>Catenulisporaceae</taxon>
        <taxon>Catenulispora</taxon>
    </lineage>
</organism>
<evidence type="ECO:0000313" key="5">
    <source>
        <dbReference type="Proteomes" id="UP000730482"/>
    </source>
</evidence>
<dbReference type="PANTHER" id="PTHR30055">
    <property type="entry name" value="HTH-TYPE TRANSCRIPTIONAL REGULATOR RUTR"/>
    <property type="match status" value="1"/>
</dbReference>